<reference evidence="9" key="2">
    <citation type="submission" date="2021-02" db="EMBL/GenBank/DDBJ databases">
        <title>Infant gut strain persistence is associated with maternal origin, phylogeny, and functional potential including surface adhesion and iron acquisition.</title>
        <authorList>
            <person name="Lou Y.C."/>
        </authorList>
    </citation>
    <scope>NUCLEOTIDE SEQUENCE</scope>
    <source>
        <strain evidence="9">L3_082_243G1_dasL3_082_243G1_maxbin2.maxbin.015s ta_sub</strain>
    </source>
</reference>
<evidence type="ECO:0000313" key="8">
    <source>
        <dbReference type="EMBL" id="CUQ27918.1"/>
    </source>
</evidence>
<reference evidence="10" key="3">
    <citation type="submission" date="2021-06" db="EMBL/GenBank/DDBJ databases">
        <title>Interrogation of the integrated mobile genetic elements in gut-associated Bacteroides with a consensus prediction approach.</title>
        <authorList>
            <person name="Campbell D.E."/>
            <person name="Leigh J.R."/>
            <person name="Kim T."/>
            <person name="England W."/>
            <person name="Whitaker R.J."/>
            <person name="Degnan P.H."/>
        </authorList>
    </citation>
    <scope>NUCLEOTIDE SEQUENCE</scope>
    <source>
        <strain evidence="10">VPI-3443</strain>
    </source>
</reference>
<dbReference type="EMBL" id="CP083685">
    <property type="protein sequence ID" value="UYU90625.1"/>
    <property type="molecule type" value="Genomic_DNA"/>
</dbReference>
<protein>
    <submittedName>
        <fullName evidence="8">LemA family protein</fullName>
    </submittedName>
</protein>
<evidence type="ECO:0000256" key="3">
    <source>
        <dbReference type="ARBA" id="ARBA00022692"/>
    </source>
</evidence>
<dbReference type="RefSeq" id="WP_055220211.1">
    <property type="nucleotide sequence ID" value="NZ_CAXTJI010000015.1"/>
</dbReference>
<accession>A0A174V725</accession>
<dbReference type="PANTHER" id="PTHR34478:SF1">
    <property type="entry name" value="PROTEIN LEMA"/>
    <property type="match status" value="1"/>
</dbReference>
<dbReference type="Pfam" id="PF04011">
    <property type="entry name" value="LemA"/>
    <property type="match status" value="1"/>
</dbReference>
<organism evidence="8 11">
    <name type="scientific">Bacteroides thetaiotaomicron</name>
    <dbReference type="NCBI Taxonomy" id="818"/>
    <lineage>
        <taxon>Bacteria</taxon>
        <taxon>Pseudomonadati</taxon>
        <taxon>Bacteroidota</taxon>
        <taxon>Bacteroidia</taxon>
        <taxon>Bacteroidales</taxon>
        <taxon>Bacteroidaceae</taxon>
        <taxon>Bacteroides</taxon>
    </lineage>
</organism>
<evidence type="ECO:0000256" key="1">
    <source>
        <dbReference type="ARBA" id="ARBA00004167"/>
    </source>
</evidence>
<sequence>MTILIIIAVVVVIFIAIYNSLVRKRNETENAFAAIDVMLKKRYDLIPNLVTTVKEYAEHEKSTFAQITEMRNKSYASFSNQDKENLDSAFSQACTHFFAIAENYPQLKASENFEQLQRALNETEEQLSAARRTFNACVTDYNNAVQTFPSNLLAGMFGFTRKNVFSISEQERTVPNVNNLLNQ</sequence>
<evidence type="ECO:0000256" key="7">
    <source>
        <dbReference type="SAM" id="Phobius"/>
    </source>
</evidence>
<proteinExistence type="inferred from homology"/>
<dbReference type="InterPro" id="IPR007156">
    <property type="entry name" value="MamQ_LemA"/>
</dbReference>
<dbReference type="EMBL" id="JAGZEE010000037">
    <property type="protein sequence ID" value="MBS5412804.1"/>
    <property type="molecule type" value="Genomic_DNA"/>
</dbReference>
<comment type="similarity">
    <text evidence="2">Belongs to the LemA family.</text>
</comment>
<dbReference type="Proteomes" id="UP001162960">
    <property type="component" value="Chromosome"/>
</dbReference>
<dbReference type="Proteomes" id="UP000782901">
    <property type="component" value="Unassembled WGS sequence"/>
</dbReference>
<dbReference type="Gene3D" id="1.20.1440.20">
    <property type="entry name" value="LemA-like domain"/>
    <property type="match status" value="1"/>
</dbReference>
<dbReference type="PANTHER" id="PTHR34478">
    <property type="entry name" value="PROTEIN LEMA"/>
    <property type="match status" value="1"/>
</dbReference>
<keyword evidence="6" id="KW-0175">Coiled coil</keyword>
<dbReference type="EMBL" id="CZBI01000004">
    <property type="protein sequence ID" value="CUQ27918.1"/>
    <property type="molecule type" value="Genomic_DNA"/>
</dbReference>
<reference evidence="8 11" key="1">
    <citation type="submission" date="2015-09" db="EMBL/GenBank/DDBJ databases">
        <authorList>
            <consortium name="Pathogen Informatics"/>
        </authorList>
    </citation>
    <scope>NUCLEOTIDE SEQUENCE [LARGE SCALE GENOMIC DNA]</scope>
    <source>
        <strain evidence="8 11">2789STDY5834945</strain>
    </source>
</reference>
<evidence type="ECO:0000313" key="10">
    <source>
        <dbReference type="EMBL" id="UYU90625.1"/>
    </source>
</evidence>
<comment type="subcellular location">
    <subcellularLocation>
        <location evidence="1">Membrane</location>
        <topology evidence="1">Single-pass membrane protein</topology>
    </subcellularLocation>
</comment>
<dbReference type="Proteomes" id="UP000095541">
    <property type="component" value="Unassembled WGS sequence"/>
</dbReference>
<gene>
    <name evidence="8" type="ORF">ERS852557_03343</name>
    <name evidence="9" type="ORF">KHY35_19200</name>
    <name evidence="10" type="ORF">KQP74_22330</name>
</gene>
<evidence type="ECO:0000313" key="9">
    <source>
        <dbReference type="EMBL" id="MBS5412804.1"/>
    </source>
</evidence>
<dbReference type="AlphaFoldDB" id="A0A174V725"/>
<name>A0A174V725_BACT4</name>
<dbReference type="GO" id="GO:0016020">
    <property type="term" value="C:membrane"/>
    <property type="evidence" value="ECO:0007669"/>
    <property type="project" value="UniProtKB-SubCell"/>
</dbReference>
<evidence type="ECO:0000256" key="5">
    <source>
        <dbReference type="ARBA" id="ARBA00023136"/>
    </source>
</evidence>
<keyword evidence="4 7" id="KW-1133">Transmembrane helix</keyword>
<evidence type="ECO:0000256" key="2">
    <source>
        <dbReference type="ARBA" id="ARBA00008854"/>
    </source>
</evidence>
<dbReference type="InterPro" id="IPR023353">
    <property type="entry name" value="LemA-like_dom_sf"/>
</dbReference>
<evidence type="ECO:0000313" key="11">
    <source>
        <dbReference type="Proteomes" id="UP000095541"/>
    </source>
</evidence>
<feature type="transmembrane region" description="Helical" evidence="7">
    <location>
        <begin position="6"/>
        <end position="22"/>
    </location>
</feature>
<evidence type="ECO:0000256" key="4">
    <source>
        <dbReference type="ARBA" id="ARBA00022989"/>
    </source>
</evidence>
<keyword evidence="3 7" id="KW-0812">Transmembrane</keyword>
<dbReference type="SUPFAM" id="SSF140478">
    <property type="entry name" value="LemA-like"/>
    <property type="match status" value="1"/>
</dbReference>
<feature type="coiled-coil region" evidence="6">
    <location>
        <begin position="106"/>
        <end position="133"/>
    </location>
</feature>
<evidence type="ECO:0000256" key="6">
    <source>
        <dbReference type="SAM" id="Coils"/>
    </source>
</evidence>
<keyword evidence="5 7" id="KW-0472">Membrane</keyword>